<gene>
    <name evidence="2" type="ORF">BGZ65_008492</name>
</gene>
<keyword evidence="1" id="KW-0472">Membrane</keyword>
<keyword evidence="1" id="KW-0812">Transmembrane</keyword>
<dbReference type="AlphaFoldDB" id="A0A9P6LS06"/>
<dbReference type="Gene3D" id="3.90.1200.10">
    <property type="match status" value="1"/>
</dbReference>
<feature type="non-terminal residue" evidence="2">
    <location>
        <position position="102"/>
    </location>
</feature>
<reference evidence="2" key="1">
    <citation type="journal article" date="2020" name="Fungal Divers.">
        <title>Resolving the Mortierellaceae phylogeny through synthesis of multi-gene phylogenetics and phylogenomics.</title>
        <authorList>
            <person name="Vandepol N."/>
            <person name="Liber J."/>
            <person name="Desiro A."/>
            <person name="Na H."/>
            <person name="Kennedy M."/>
            <person name="Barry K."/>
            <person name="Grigoriev I.V."/>
            <person name="Miller A.N."/>
            <person name="O'Donnell K."/>
            <person name="Stajich J.E."/>
            <person name="Bonito G."/>
        </authorList>
    </citation>
    <scope>NUCLEOTIDE SEQUENCE</scope>
    <source>
        <strain evidence="2">MES-2147</strain>
    </source>
</reference>
<dbReference type="PANTHER" id="PTHR47829">
    <property type="entry name" value="HYDROLASE, PUTATIVE (AFU_ORTHOLOGUE AFUA_1G12880)-RELATED"/>
    <property type="match status" value="1"/>
</dbReference>
<sequence length="102" mass="11156">NPMGGLKGIPVKDLPIPPVETLLERYCQQTSRPFPITNWMFCIAFSFFRLSVILHGIKARVARGQASSVEAKVYAALVDSVAGLALDISREEENGSAHKSKL</sequence>
<proteinExistence type="predicted"/>
<keyword evidence="3" id="KW-1185">Reference proteome</keyword>
<evidence type="ECO:0000313" key="2">
    <source>
        <dbReference type="EMBL" id="KAF9924150.1"/>
    </source>
</evidence>
<dbReference type="OrthoDB" id="2443398at2759"/>
<evidence type="ECO:0000313" key="3">
    <source>
        <dbReference type="Proteomes" id="UP000749646"/>
    </source>
</evidence>
<dbReference type="Proteomes" id="UP000749646">
    <property type="component" value="Unassembled WGS sequence"/>
</dbReference>
<comment type="caution">
    <text evidence="2">The sequence shown here is derived from an EMBL/GenBank/DDBJ whole genome shotgun (WGS) entry which is preliminary data.</text>
</comment>
<dbReference type="InterPro" id="IPR052898">
    <property type="entry name" value="ACAD10-like"/>
</dbReference>
<accession>A0A9P6LS06</accession>
<feature type="transmembrane region" description="Helical" evidence="1">
    <location>
        <begin position="36"/>
        <end position="57"/>
    </location>
</feature>
<evidence type="ECO:0000256" key="1">
    <source>
        <dbReference type="SAM" id="Phobius"/>
    </source>
</evidence>
<keyword evidence="1" id="KW-1133">Transmembrane helix</keyword>
<dbReference type="EMBL" id="JAAAHW010010622">
    <property type="protein sequence ID" value="KAF9924150.1"/>
    <property type="molecule type" value="Genomic_DNA"/>
</dbReference>
<dbReference type="PANTHER" id="PTHR47829:SF1">
    <property type="entry name" value="HAD FAMILY PHOSPHATASE"/>
    <property type="match status" value="1"/>
</dbReference>
<protein>
    <submittedName>
        <fullName evidence="2">Uncharacterized protein</fullName>
    </submittedName>
</protein>
<name>A0A9P6LS06_9FUNG</name>
<organism evidence="2 3">
    <name type="scientific">Modicella reniformis</name>
    <dbReference type="NCBI Taxonomy" id="1440133"/>
    <lineage>
        <taxon>Eukaryota</taxon>
        <taxon>Fungi</taxon>
        <taxon>Fungi incertae sedis</taxon>
        <taxon>Mucoromycota</taxon>
        <taxon>Mortierellomycotina</taxon>
        <taxon>Mortierellomycetes</taxon>
        <taxon>Mortierellales</taxon>
        <taxon>Mortierellaceae</taxon>
        <taxon>Modicella</taxon>
    </lineage>
</organism>